<feature type="domain" description="AbiEi antitoxin N-terminal" evidence="1">
    <location>
        <begin position="11"/>
        <end position="49"/>
    </location>
</feature>
<dbReference type="KEGG" id="npi:G7071_08655"/>
<dbReference type="Pfam" id="PF13338">
    <property type="entry name" value="AbiEi_4"/>
    <property type="match status" value="1"/>
</dbReference>
<protein>
    <submittedName>
        <fullName evidence="2">Type IV toxin-antitoxin system AbiEi family antitoxin domain-containing protein</fullName>
    </submittedName>
</protein>
<dbReference type="Proteomes" id="UP000502035">
    <property type="component" value="Chromosome"/>
</dbReference>
<name>A0A6G7YFT1_9ACTN</name>
<accession>A0A6G7YFT1</accession>
<sequence>MDSRAIGRMAAQHGLITRRQLLELGSTPAYISVLVRQGRLVLVRRAVYADPQVFNANMRWDLQQLLRDRAASMVTTAEHRLSHDSSALRLGMQVLKQDGRTHLTHTGRRGTHTRYGISHHFAPFRAVDAVPNSPLLSPARTALDIAREHGVRSGTVAVDSALRLGATYAELDAVLQTMRHWPNRSHARAAIDLSDPDTDSVAETLARELVEELGHGRPQTQFGLAADGREVWCDLRLGRHFFEVDGRIKLTHVAQGGLATDPDKALWEEKIRQDFITGFKTGVSRIVWDDLWGAQREIAKRRLDREYADTVRRFGTDITDLAQFRPRRPRRRPTPPAAA</sequence>
<keyword evidence="3" id="KW-1185">Reference proteome</keyword>
<reference evidence="2 3" key="1">
    <citation type="submission" date="2020-03" db="EMBL/GenBank/DDBJ databases">
        <title>Nocardioides sp. nov., isolated from fish.</title>
        <authorList>
            <person name="Hyun D.-W."/>
            <person name="Bae J.-W."/>
        </authorList>
    </citation>
    <scope>NUCLEOTIDE SEQUENCE [LARGE SCALE GENOMIC DNA]</scope>
    <source>
        <strain evidence="2 3">HDW12A</strain>
    </source>
</reference>
<dbReference type="AlphaFoldDB" id="A0A6G7YFT1"/>
<organism evidence="2 3">
    <name type="scientific">Nocardioides piscis</name>
    <dbReference type="NCBI Taxonomy" id="2714938"/>
    <lineage>
        <taxon>Bacteria</taxon>
        <taxon>Bacillati</taxon>
        <taxon>Actinomycetota</taxon>
        <taxon>Actinomycetes</taxon>
        <taxon>Propionibacteriales</taxon>
        <taxon>Nocardioidaceae</taxon>
        <taxon>Nocardioides</taxon>
    </lineage>
</organism>
<dbReference type="InterPro" id="IPR025159">
    <property type="entry name" value="AbiEi_N"/>
</dbReference>
<evidence type="ECO:0000259" key="1">
    <source>
        <dbReference type="Pfam" id="PF13338"/>
    </source>
</evidence>
<evidence type="ECO:0000313" key="2">
    <source>
        <dbReference type="EMBL" id="QIK75501.1"/>
    </source>
</evidence>
<dbReference type="EMBL" id="CP049866">
    <property type="protein sequence ID" value="QIK75501.1"/>
    <property type="molecule type" value="Genomic_DNA"/>
</dbReference>
<evidence type="ECO:0000313" key="3">
    <source>
        <dbReference type="Proteomes" id="UP000502035"/>
    </source>
</evidence>
<proteinExistence type="predicted"/>
<dbReference type="RefSeq" id="WP_166317452.1">
    <property type="nucleotide sequence ID" value="NZ_CP049866.1"/>
</dbReference>
<gene>
    <name evidence="2" type="ORF">G7071_08655</name>
</gene>